<dbReference type="GO" id="GO:0102710">
    <property type="term" value="F:D-inositol-3-phosphate glycosyltransferase activity"/>
    <property type="evidence" value="ECO:0007669"/>
    <property type="project" value="UniProtKB-EC"/>
</dbReference>
<comment type="caution">
    <text evidence="2">The sequence shown here is derived from an EMBL/GenBank/DDBJ whole genome shotgun (WGS) entry which is preliminary data.</text>
</comment>
<organism evidence="2">
    <name type="scientific">bioreactor metagenome</name>
    <dbReference type="NCBI Taxonomy" id="1076179"/>
    <lineage>
        <taxon>unclassified sequences</taxon>
        <taxon>metagenomes</taxon>
        <taxon>ecological metagenomes</taxon>
    </lineage>
</organism>
<dbReference type="PANTHER" id="PTHR45947">
    <property type="entry name" value="SULFOQUINOVOSYL TRANSFERASE SQD2"/>
    <property type="match status" value="1"/>
</dbReference>
<dbReference type="CDD" id="cd03801">
    <property type="entry name" value="GT4_PimA-like"/>
    <property type="match status" value="1"/>
</dbReference>
<keyword evidence="2" id="KW-0328">Glycosyltransferase</keyword>
<name>A0A645J0B9_9ZZZZ</name>
<accession>A0A645J0B9</accession>
<evidence type="ECO:0000313" key="2">
    <source>
        <dbReference type="EMBL" id="MPN56610.1"/>
    </source>
</evidence>
<keyword evidence="2" id="KW-0808">Transferase</keyword>
<dbReference type="EMBL" id="VSSQ01127142">
    <property type="protein sequence ID" value="MPN56610.1"/>
    <property type="molecule type" value="Genomic_DNA"/>
</dbReference>
<dbReference type="SUPFAM" id="SSF53756">
    <property type="entry name" value="UDP-Glycosyltransferase/glycogen phosphorylase"/>
    <property type="match status" value="1"/>
</dbReference>
<dbReference type="AlphaFoldDB" id="A0A645J0B9"/>
<feature type="domain" description="Glycosyl transferase family 1" evidence="1">
    <location>
        <begin position="2"/>
        <end position="70"/>
    </location>
</feature>
<dbReference type="InterPro" id="IPR050194">
    <property type="entry name" value="Glycosyltransferase_grp1"/>
</dbReference>
<evidence type="ECO:0000259" key="1">
    <source>
        <dbReference type="Pfam" id="PF00534"/>
    </source>
</evidence>
<dbReference type="Pfam" id="PF00534">
    <property type="entry name" value="Glycos_transf_1"/>
    <property type="match status" value="1"/>
</dbReference>
<dbReference type="PANTHER" id="PTHR45947:SF3">
    <property type="entry name" value="SULFOQUINOVOSYL TRANSFERASE SQD2"/>
    <property type="match status" value="1"/>
</dbReference>
<gene>
    <name evidence="2" type="primary">mshA_129</name>
    <name evidence="2" type="ORF">SDC9_204300</name>
</gene>
<protein>
    <submittedName>
        <fullName evidence="2">D-inositol-3-phosphate glycosyltransferase</fullName>
        <ecNumber evidence="2">2.4.1.250</ecNumber>
    </submittedName>
</protein>
<dbReference type="Gene3D" id="3.40.50.2000">
    <property type="entry name" value="Glycogen Phosphorylase B"/>
    <property type="match status" value="1"/>
</dbReference>
<dbReference type="InterPro" id="IPR001296">
    <property type="entry name" value="Glyco_trans_1"/>
</dbReference>
<proteinExistence type="predicted"/>
<dbReference type="EC" id="2.4.1.250" evidence="2"/>
<sequence>MREGLGIAALEAMASGLPLITSNIQGIKDFVTDGKTGYCFAPSDVDGFASAIDKLTKDKILREKIGSYNKLAVQKYDLKNSLAAVASIIQSMMEA</sequence>
<reference evidence="2" key="1">
    <citation type="submission" date="2019-08" db="EMBL/GenBank/DDBJ databases">
        <authorList>
            <person name="Kucharzyk K."/>
            <person name="Murdoch R.W."/>
            <person name="Higgins S."/>
            <person name="Loffler F."/>
        </authorList>
    </citation>
    <scope>NUCLEOTIDE SEQUENCE</scope>
</reference>